<reference evidence="1 2" key="1">
    <citation type="submission" date="2012-05" db="EMBL/GenBank/DDBJ databases">
        <title>Recombination and specialization in a pathogen metapopulation.</title>
        <authorList>
            <person name="Gardiner A."/>
            <person name="Kemen E."/>
            <person name="Schultz-Larsen T."/>
            <person name="MacLean D."/>
            <person name="Van Oosterhout C."/>
            <person name="Jones J.D.G."/>
        </authorList>
    </citation>
    <scope>NUCLEOTIDE SEQUENCE [LARGE SCALE GENOMIC DNA]</scope>
    <source>
        <strain evidence="1 2">Ac Nc2</strain>
    </source>
</reference>
<dbReference type="EMBL" id="CAIX01000101">
    <property type="protein sequence ID" value="CCI45554.1"/>
    <property type="molecule type" value="Genomic_DNA"/>
</dbReference>
<dbReference type="AlphaFoldDB" id="A0A024GFA1"/>
<protein>
    <submittedName>
        <fullName evidence="1">Uncharacterized protein</fullName>
    </submittedName>
</protein>
<evidence type="ECO:0000313" key="1">
    <source>
        <dbReference type="EMBL" id="CCI45554.1"/>
    </source>
</evidence>
<proteinExistence type="predicted"/>
<accession>A0A024GFA1</accession>
<name>A0A024GFA1_9STRA</name>
<organism evidence="1 2">
    <name type="scientific">Albugo candida</name>
    <dbReference type="NCBI Taxonomy" id="65357"/>
    <lineage>
        <taxon>Eukaryota</taxon>
        <taxon>Sar</taxon>
        <taxon>Stramenopiles</taxon>
        <taxon>Oomycota</taxon>
        <taxon>Peronosporomycetes</taxon>
        <taxon>Albuginales</taxon>
        <taxon>Albuginaceae</taxon>
        <taxon>Albugo</taxon>
    </lineage>
</organism>
<evidence type="ECO:0000313" key="2">
    <source>
        <dbReference type="Proteomes" id="UP000053237"/>
    </source>
</evidence>
<comment type="caution">
    <text evidence="1">The sequence shown here is derived from an EMBL/GenBank/DDBJ whole genome shotgun (WGS) entry which is preliminary data.</text>
</comment>
<keyword evidence="2" id="KW-1185">Reference proteome</keyword>
<gene>
    <name evidence="1" type="ORF">BN9_064510</name>
</gene>
<dbReference type="Proteomes" id="UP000053237">
    <property type="component" value="Unassembled WGS sequence"/>
</dbReference>
<dbReference type="InParanoid" id="A0A024GFA1"/>
<sequence length="123" mass="13661">MERMVVIFELDSTTTEPMHKENGVLRDVPTHHVIAARTPYNPFGTYCCYVCSSTIISLMSEASDVDIRICLSADEQGPVHALVGKGYGLSNGKMERLTLYADAIVPSRMDDTCEQVDIKTPYK</sequence>